<feature type="compositionally biased region" description="Low complexity" evidence="1">
    <location>
        <begin position="748"/>
        <end position="764"/>
    </location>
</feature>
<feature type="domain" description="DOMON" evidence="3">
    <location>
        <begin position="459"/>
        <end position="627"/>
    </location>
</feature>
<dbReference type="InterPro" id="IPR005018">
    <property type="entry name" value="DOMON_domain"/>
</dbReference>
<organism evidence="4 5">
    <name type="scientific">Hemibagrus guttatus</name>
    <dbReference type="NCBI Taxonomy" id="175788"/>
    <lineage>
        <taxon>Eukaryota</taxon>
        <taxon>Metazoa</taxon>
        <taxon>Chordata</taxon>
        <taxon>Craniata</taxon>
        <taxon>Vertebrata</taxon>
        <taxon>Euteleostomi</taxon>
        <taxon>Actinopterygii</taxon>
        <taxon>Neopterygii</taxon>
        <taxon>Teleostei</taxon>
        <taxon>Ostariophysi</taxon>
        <taxon>Siluriformes</taxon>
        <taxon>Bagridae</taxon>
        <taxon>Hemibagrus</taxon>
    </lineage>
</organism>
<evidence type="ECO:0000313" key="5">
    <source>
        <dbReference type="Proteomes" id="UP001274896"/>
    </source>
</evidence>
<gene>
    <name evidence="4" type="ORF">QTP70_026525</name>
</gene>
<keyword evidence="5" id="KW-1185">Reference proteome</keyword>
<accession>A0AAE0R996</accession>
<feature type="domain" description="DOMON" evidence="3">
    <location>
        <begin position="645"/>
        <end position="725"/>
    </location>
</feature>
<protein>
    <recommendedName>
        <fullName evidence="3">DOMON domain-containing protein</fullName>
    </recommendedName>
</protein>
<evidence type="ECO:0000259" key="3">
    <source>
        <dbReference type="SMART" id="SM00664"/>
    </source>
</evidence>
<dbReference type="GO" id="GO:1900449">
    <property type="term" value="P:regulation of glutamate receptor signaling pathway"/>
    <property type="evidence" value="ECO:0007669"/>
    <property type="project" value="InterPro"/>
</dbReference>
<evidence type="ECO:0000313" key="4">
    <source>
        <dbReference type="EMBL" id="KAK3546531.1"/>
    </source>
</evidence>
<feature type="signal peptide" evidence="2">
    <location>
        <begin position="1"/>
        <end position="21"/>
    </location>
</feature>
<evidence type="ECO:0000256" key="2">
    <source>
        <dbReference type="SAM" id="SignalP"/>
    </source>
</evidence>
<feature type="region of interest" description="Disordered" evidence="1">
    <location>
        <begin position="743"/>
        <end position="764"/>
    </location>
</feature>
<feature type="domain" description="DOMON" evidence="3">
    <location>
        <begin position="273"/>
        <end position="441"/>
    </location>
</feature>
<evidence type="ECO:0000256" key="1">
    <source>
        <dbReference type="SAM" id="MobiDB-lite"/>
    </source>
</evidence>
<name>A0AAE0R996_9TELE</name>
<dbReference type="EMBL" id="JAUCMX010000005">
    <property type="protein sequence ID" value="KAK3546531.1"/>
    <property type="molecule type" value="Genomic_DNA"/>
</dbReference>
<proteinExistence type="predicted"/>
<dbReference type="GO" id="GO:0099072">
    <property type="term" value="P:regulation of postsynaptic membrane neurotransmitter receptor levels"/>
    <property type="evidence" value="ECO:0007669"/>
    <property type="project" value="TreeGrafter"/>
</dbReference>
<reference evidence="4" key="1">
    <citation type="submission" date="2023-06" db="EMBL/GenBank/DDBJ databases">
        <title>Male Hemibagrus guttatus genome.</title>
        <authorList>
            <person name="Bian C."/>
        </authorList>
    </citation>
    <scope>NUCLEOTIDE SEQUENCE</scope>
    <source>
        <strain evidence="4">Male_cb2023</strain>
        <tissue evidence="4">Muscle</tissue>
    </source>
</reference>
<dbReference type="Proteomes" id="UP001274896">
    <property type="component" value="Unassembled WGS sequence"/>
</dbReference>
<feature type="domain" description="DOMON" evidence="3">
    <location>
        <begin position="80"/>
        <end position="181"/>
    </location>
</feature>
<dbReference type="PANTHER" id="PTHR46902:SF1">
    <property type="entry name" value="DOMON DOMAIN-CONTAINING PROTEIN FRRS1L"/>
    <property type="match status" value="1"/>
</dbReference>
<dbReference type="SMART" id="SM00664">
    <property type="entry name" value="DoH"/>
    <property type="match status" value="4"/>
</dbReference>
<keyword evidence="2" id="KW-0732">Signal</keyword>
<sequence length="793" mass="82538">MEAKLIVAVIFVCAVCYGTKADVPKPTLLQTNITSCGSSILCWSSPSSCNPSINSSCLFSSFQLNNQTASIELSGWNSGYIALGLSGTNQSQAGDVVFVCGNNNTTLTNGTFFFDTATQNNSWWTSTNVSSIYTVQGAVNQNQSQSLIQCAFNFTANLLINSTSNLTLNNATTIYFTFMSGSTNGTTLGNATTTSKFSVQLNSTNSNMNSPSSSTVSTGSALNITRDGCGTSKLCVSTSSTCNLTGNSSCFFASSKLSNQAFIFELSGTTSGYVALGLTKQNSTYVFVCGNNNTGGFFFQTATQNGTALTSANVTTVYSVQGAITQNQSVIQCTFNTSTTFNISTRAADNSYSVSIFTGSTNGTQLGNLTQMFESSTALDLSNATSQLTTQNATTTTSSPNVSTGSALNITRDGCGTSKLCVSTSSTCNLTGNSSCFFASSKLSNQAFIFELSGTTSGYVALGLTKQNSTYVFVCGNNNTGGFFFQTATQNGTALTSANVTTVYSVQGAITQNQSVIQCTFNTSTTFNISTRAADNSYSVSIFTGSTNGTQLGNLTQMFESSTALDLSNATSQLTTQNATTTTSSPNVSTGSALNITRDGCGTSKLCVSNSSTCNLTGNSSCFFASSKLSNQAFIFELSGTTSGYVALGLTKQNSTYVFVCGNNNTGGFFFQTATQNGTALTSANVTTVYSVQGAVTQNQSVIQCTFNASTEAADNSYFVSIFTGSTNGTQLGNPTQMFQSSSALNLSNPTSQPTTTTPTTPSGGNSLASLWTHVLAVLLSAMSLHFITSHSP</sequence>
<dbReference type="InterPro" id="IPR042789">
    <property type="entry name" value="FRRS1L"/>
</dbReference>
<comment type="caution">
    <text evidence="4">The sequence shown here is derived from an EMBL/GenBank/DDBJ whole genome shotgun (WGS) entry which is preliminary data.</text>
</comment>
<dbReference type="AlphaFoldDB" id="A0AAE0R996"/>
<feature type="chain" id="PRO_5042244588" description="DOMON domain-containing protein" evidence="2">
    <location>
        <begin position="22"/>
        <end position="793"/>
    </location>
</feature>
<dbReference type="PANTHER" id="PTHR46902">
    <property type="entry name" value="DOMON DOMAIN-CONTAINING PROTEIN FRRS1L"/>
    <property type="match status" value="1"/>
</dbReference>